<keyword evidence="2" id="KW-0732">Signal</keyword>
<dbReference type="PROSITE" id="PS51257">
    <property type="entry name" value="PROKAR_LIPOPROTEIN"/>
    <property type="match status" value="1"/>
</dbReference>
<sequence length="160" mass="16616">MHKLAIVAACIALAACSQGSEPAGQSGDMVEVTPTPEATETASLPPLPGPADTDPQALLDYWKAAVESGDYAAAALAWHDPSLAGTEDYGQATLRVTYGEGQLEGAAGSSYLIVPVTLSATGPNGESIDRTGMMTAKRVNNVPGASEEQLSWRIRSLIWD</sequence>
<feature type="compositionally biased region" description="Low complexity" evidence="1">
    <location>
        <begin position="30"/>
        <end position="42"/>
    </location>
</feature>
<keyword evidence="4" id="KW-1185">Reference proteome</keyword>
<dbReference type="OrthoDB" id="485556at2"/>
<proteinExistence type="predicted"/>
<evidence type="ECO:0000313" key="4">
    <source>
        <dbReference type="Proteomes" id="UP000598997"/>
    </source>
</evidence>
<evidence type="ECO:0000256" key="1">
    <source>
        <dbReference type="SAM" id="MobiDB-lite"/>
    </source>
</evidence>
<feature type="chain" id="PRO_5037126260" description="Lipoprotein" evidence="2">
    <location>
        <begin position="20"/>
        <end position="160"/>
    </location>
</feature>
<gene>
    <name evidence="3" type="ORF">GCM10010989_23750</name>
</gene>
<evidence type="ECO:0000256" key="2">
    <source>
        <dbReference type="SAM" id="SignalP"/>
    </source>
</evidence>
<dbReference type="AlphaFoldDB" id="A0A916YJV0"/>
<dbReference type="EMBL" id="BMIO01000007">
    <property type="protein sequence ID" value="GGD48701.1"/>
    <property type="molecule type" value="Genomic_DNA"/>
</dbReference>
<feature type="region of interest" description="Disordered" evidence="1">
    <location>
        <begin position="21"/>
        <end position="53"/>
    </location>
</feature>
<dbReference type="Proteomes" id="UP000598997">
    <property type="component" value="Unassembled WGS sequence"/>
</dbReference>
<comment type="caution">
    <text evidence="3">The sequence shown here is derived from an EMBL/GenBank/DDBJ whole genome shotgun (WGS) entry which is preliminary data.</text>
</comment>
<accession>A0A916YJV0</accession>
<protein>
    <recommendedName>
        <fullName evidence="5">Lipoprotein</fullName>
    </recommendedName>
</protein>
<evidence type="ECO:0000313" key="3">
    <source>
        <dbReference type="EMBL" id="GGD48701.1"/>
    </source>
</evidence>
<feature type="signal peptide" evidence="2">
    <location>
        <begin position="1"/>
        <end position="19"/>
    </location>
</feature>
<evidence type="ECO:0008006" key="5">
    <source>
        <dbReference type="Google" id="ProtNLM"/>
    </source>
</evidence>
<reference evidence="3 4" key="1">
    <citation type="journal article" date="2014" name="Int. J. Syst. Evol. Microbiol.">
        <title>Complete genome sequence of Corynebacterium casei LMG S-19264T (=DSM 44701T), isolated from a smear-ripened cheese.</title>
        <authorList>
            <consortium name="US DOE Joint Genome Institute (JGI-PGF)"/>
            <person name="Walter F."/>
            <person name="Albersmeier A."/>
            <person name="Kalinowski J."/>
            <person name="Ruckert C."/>
        </authorList>
    </citation>
    <scope>NUCLEOTIDE SEQUENCE [LARGE SCALE GENOMIC DNA]</scope>
    <source>
        <strain evidence="3 4">CGMCC 1.15358</strain>
    </source>
</reference>
<name>A0A916YJV0_9SPHN</name>
<organism evidence="3 4">
    <name type="scientific">Croceicoccus pelagius</name>
    <dbReference type="NCBI Taxonomy" id="1703341"/>
    <lineage>
        <taxon>Bacteria</taxon>
        <taxon>Pseudomonadati</taxon>
        <taxon>Pseudomonadota</taxon>
        <taxon>Alphaproteobacteria</taxon>
        <taxon>Sphingomonadales</taxon>
        <taxon>Erythrobacteraceae</taxon>
        <taxon>Croceicoccus</taxon>
    </lineage>
</organism>
<dbReference type="RefSeq" id="WP_066763873.1">
    <property type="nucleotide sequence ID" value="NZ_BMIO01000007.1"/>
</dbReference>